<dbReference type="SMART" id="SM00531">
    <property type="entry name" value="TFIIE"/>
    <property type="match status" value="1"/>
</dbReference>
<dbReference type="EMBL" id="GBEZ01024981">
    <property type="protein sequence ID" value="JAC62063.1"/>
    <property type="molecule type" value="Transcribed_RNA"/>
</dbReference>
<gene>
    <name evidence="4" type="primary">GTF2E1</name>
    <name evidence="4" type="ORF">TSPGSL018_24401</name>
</gene>
<feature type="region of interest" description="Disordered" evidence="2">
    <location>
        <begin position="196"/>
        <end position="220"/>
    </location>
</feature>
<dbReference type="InterPro" id="IPR013083">
    <property type="entry name" value="Znf_RING/FYVE/PHD"/>
</dbReference>
<comment type="similarity">
    <text evidence="1">Belongs to the TFIIE alpha subunit family.</text>
</comment>
<feature type="region of interest" description="Disordered" evidence="2">
    <location>
        <begin position="94"/>
        <end position="113"/>
    </location>
</feature>
<dbReference type="GO" id="GO:0005673">
    <property type="term" value="C:transcription factor TFIIE complex"/>
    <property type="evidence" value="ECO:0007669"/>
    <property type="project" value="TreeGrafter"/>
</dbReference>
<reference evidence="4" key="1">
    <citation type="submission" date="2014-05" db="EMBL/GenBank/DDBJ databases">
        <title>The transcriptome of the halophilic microalga Tetraselmis sp. GSL018 isolated from the Great Salt Lake, Utah.</title>
        <authorList>
            <person name="Jinkerson R.E."/>
            <person name="D'Adamo S."/>
            <person name="Posewitz M.C."/>
        </authorList>
    </citation>
    <scope>NUCLEOTIDE SEQUENCE</scope>
    <source>
        <strain evidence="4">GSL018</strain>
    </source>
</reference>
<dbReference type="GO" id="GO:0006367">
    <property type="term" value="P:transcription initiation at RNA polymerase II promoter"/>
    <property type="evidence" value="ECO:0007669"/>
    <property type="project" value="InterPro"/>
</dbReference>
<name>A0A061QQU5_9CHLO</name>
<feature type="region of interest" description="Disordered" evidence="2">
    <location>
        <begin position="318"/>
        <end position="339"/>
    </location>
</feature>
<evidence type="ECO:0000313" key="4">
    <source>
        <dbReference type="EMBL" id="JAC62063.1"/>
    </source>
</evidence>
<feature type="domain" description="HTH TFE/IIEalpha-type" evidence="3">
    <location>
        <begin position="10"/>
        <end position="135"/>
    </location>
</feature>
<accession>A0A061QQU5</accession>
<keyword evidence="4" id="KW-0648">Protein biosynthesis</keyword>
<evidence type="ECO:0000256" key="1">
    <source>
        <dbReference type="ARBA" id="ARBA00008947"/>
    </source>
</evidence>
<dbReference type="InterPro" id="IPR039997">
    <property type="entry name" value="TFE"/>
</dbReference>
<dbReference type="PANTHER" id="PTHR13097">
    <property type="entry name" value="TRANSCRIPTION INITIATION FACTOR IIE, ALPHA SUBUNIT"/>
    <property type="match status" value="1"/>
</dbReference>
<dbReference type="PROSITE" id="PS51344">
    <property type="entry name" value="HTH_TFE_IIE"/>
    <property type="match status" value="1"/>
</dbReference>
<protein>
    <submittedName>
        <fullName evidence="4">Transcription initiation factor TFIIE subunit alpha</fullName>
    </submittedName>
</protein>
<feature type="region of interest" description="Disordered" evidence="2">
    <location>
        <begin position="361"/>
        <end position="453"/>
    </location>
</feature>
<dbReference type="InterPro" id="IPR017919">
    <property type="entry name" value="TFIIE/TFIIEa_HTH"/>
</dbReference>
<evidence type="ECO:0000256" key="2">
    <source>
        <dbReference type="SAM" id="MobiDB-lite"/>
    </source>
</evidence>
<feature type="compositionally biased region" description="Acidic residues" evidence="2">
    <location>
        <begin position="441"/>
        <end position="453"/>
    </location>
</feature>
<proteinExistence type="inferred from homology"/>
<dbReference type="PANTHER" id="PTHR13097:SF7">
    <property type="entry name" value="GENERAL TRANSCRIPTION FACTOR IIE SUBUNIT 1"/>
    <property type="match status" value="1"/>
</dbReference>
<feature type="compositionally biased region" description="Basic and acidic residues" evidence="2">
    <location>
        <begin position="369"/>
        <end position="378"/>
    </location>
</feature>
<keyword evidence="4" id="KW-0396">Initiation factor</keyword>
<evidence type="ECO:0000259" key="3">
    <source>
        <dbReference type="PROSITE" id="PS51344"/>
    </source>
</evidence>
<dbReference type="SUPFAM" id="SSF57783">
    <property type="entry name" value="Zinc beta-ribbon"/>
    <property type="match status" value="1"/>
</dbReference>
<feature type="region of interest" description="Disordered" evidence="2">
    <location>
        <begin position="265"/>
        <end position="285"/>
    </location>
</feature>
<dbReference type="GO" id="GO:0003743">
    <property type="term" value="F:translation initiation factor activity"/>
    <property type="evidence" value="ECO:0007669"/>
    <property type="project" value="UniProtKB-KW"/>
</dbReference>
<organism evidence="4">
    <name type="scientific">Tetraselmis sp. GSL018</name>
    <dbReference type="NCBI Taxonomy" id="582737"/>
    <lineage>
        <taxon>Eukaryota</taxon>
        <taxon>Viridiplantae</taxon>
        <taxon>Chlorophyta</taxon>
        <taxon>core chlorophytes</taxon>
        <taxon>Chlorodendrophyceae</taxon>
        <taxon>Chlorodendrales</taxon>
        <taxon>Chlorodendraceae</taxon>
        <taxon>Tetraselmis</taxon>
    </lineage>
</organism>
<dbReference type="InterPro" id="IPR002853">
    <property type="entry name" value="TFIIE_asu"/>
</dbReference>
<sequence length="453" mass="50915">MQLIKGVAGYKQLVRIAARCFYRDKIDNEDEKGVAVAKKKFDSTGLALIVLDALTRREWTEEEKLAEALKVNPKLLRKTVRELERQQILKREHKKFKDREKAEDETQAAGEKKPLRAQTQSLCCIDYPRFMEILQLRIFLMRKKIKDELADSEPVMHYKCKGCNKSYTSMDMIRLVDYEGGSAKLRCEDCHQGIEQSLGTSGETGDDQQRRQRKQSLKQLQKRMEEQLKPLMEQMKAVQGVDPPDYGCHQDWSRERIYQKLAAEGKAAAPQPKHVGHGSSGATRISAPIWSNRTDVQVEVGAAPEAKETPAWMLSGEAQATSAEAAQQEEKNDNAASSDLDQIQQAYLRQYMSAVERHKNEFGTARASAPREEPDLKRAKTGADSPVVKGEGVWNEIKQDSPKWEGGRSLPDGSPVEWEDASVPLGHTSLQGDAPGGNGGQEEEDDFEWEDAS</sequence>
<feature type="compositionally biased region" description="Basic and acidic residues" evidence="2">
    <location>
        <begin position="397"/>
        <end position="406"/>
    </location>
</feature>
<dbReference type="AlphaFoldDB" id="A0A061QQU5"/>
<dbReference type="Gene3D" id="3.30.40.10">
    <property type="entry name" value="Zinc/RING finger domain, C3HC4 (zinc finger)"/>
    <property type="match status" value="1"/>
</dbReference>